<accession>A0AAJ5RWR9</accession>
<evidence type="ECO:0000313" key="2">
    <source>
        <dbReference type="Proteomes" id="UP001217631"/>
    </source>
</evidence>
<organism evidence="1 2">
    <name type="scientific">Pseudomonas juntendi</name>
    <dbReference type="NCBI Taxonomy" id="2666183"/>
    <lineage>
        <taxon>Bacteria</taxon>
        <taxon>Pseudomonadati</taxon>
        <taxon>Pseudomonadota</taxon>
        <taxon>Gammaproteobacteria</taxon>
        <taxon>Pseudomonadales</taxon>
        <taxon>Pseudomonadaceae</taxon>
        <taxon>Pseudomonas</taxon>
    </lineage>
</organism>
<dbReference type="RefSeq" id="WP_274999891.1">
    <property type="nucleotide sequence ID" value="NZ_CP118677.1"/>
</dbReference>
<proteinExistence type="predicted"/>
<dbReference type="EMBL" id="CP118677">
    <property type="protein sequence ID" value="WEA18652.1"/>
    <property type="molecule type" value="Genomic_DNA"/>
</dbReference>
<name>A0AAJ5RWR9_9PSED</name>
<dbReference type="Proteomes" id="UP001217631">
    <property type="component" value="Chromosome"/>
</dbReference>
<dbReference type="AlphaFoldDB" id="A0AAJ5RWR9"/>
<sequence length="75" mass="8280">MPLTKPNQQLRRDLKDAAFALESAALEIFHKAQGGEEAKFLEAMKRVGELHELADRLVGYGDEVKAGSICRAKPD</sequence>
<protein>
    <submittedName>
        <fullName evidence="1">Uncharacterized protein</fullName>
    </submittedName>
</protein>
<evidence type="ECO:0000313" key="1">
    <source>
        <dbReference type="EMBL" id="WEA18652.1"/>
    </source>
</evidence>
<reference evidence="1" key="1">
    <citation type="submission" date="2023-02" db="EMBL/GenBank/DDBJ databases">
        <title>tmexCD-toprJ-like cluster.</title>
        <authorList>
            <person name="Gao X."/>
            <person name="Wang C."/>
            <person name="Liu J."/>
        </authorList>
    </citation>
    <scope>NUCLEOTIDE SEQUENCE</scope>
    <source>
        <strain evidence="1">GDW21C697WI</strain>
    </source>
</reference>
<gene>
    <name evidence="1" type="ORF">PWA60_15180</name>
</gene>